<reference evidence="8 9" key="1">
    <citation type="journal article" date="2017" name="G3 (Bethesda)">
        <title>First Draft Genome Sequence of the Pathogenic Fungus Lomentospora prolificans (Formerly Scedosporium prolificans).</title>
        <authorList>
            <person name="Luo R."/>
            <person name="Zimin A."/>
            <person name="Workman R."/>
            <person name="Fan Y."/>
            <person name="Pertea G."/>
            <person name="Grossman N."/>
            <person name="Wear M.P."/>
            <person name="Jia B."/>
            <person name="Miller H."/>
            <person name="Casadevall A."/>
            <person name="Timp W."/>
            <person name="Zhang S.X."/>
            <person name="Salzberg S.L."/>
        </authorList>
    </citation>
    <scope>NUCLEOTIDE SEQUENCE [LARGE SCALE GENOMIC DNA]</scope>
    <source>
        <strain evidence="8 9">JHH-5317</strain>
    </source>
</reference>
<dbReference type="GO" id="GO:0004693">
    <property type="term" value="F:cyclin-dependent protein serine/threonine kinase activity"/>
    <property type="evidence" value="ECO:0007669"/>
    <property type="project" value="UniProtKB-EC"/>
</dbReference>
<dbReference type="PROSITE" id="PS50011">
    <property type="entry name" value="PROTEIN_KINASE_DOM"/>
    <property type="match status" value="1"/>
</dbReference>
<evidence type="ECO:0000256" key="1">
    <source>
        <dbReference type="ARBA" id="ARBA00012425"/>
    </source>
</evidence>
<dbReference type="STRING" id="41688.A0A2N3N4M5"/>
<dbReference type="PROSITE" id="PS00107">
    <property type="entry name" value="PROTEIN_KINASE_ATP"/>
    <property type="match status" value="1"/>
</dbReference>
<dbReference type="GO" id="GO:0010389">
    <property type="term" value="P:regulation of G2/M transition of mitotic cell cycle"/>
    <property type="evidence" value="ECO:0007669"/>
    <property type="project" value="TreeGrafter"/>
</dbReference>
<dbReference type="GO" id="GO:0005737">
    <property type="term" value="C:cytoplasm"/>
    <property type="evidence" value="ECO:0007669"/>
    <property type="project" value="TreeGrafter"/>
</dbReference>
<evidence type="ECO:0000313" key="8">
    <source>
        <dbReference type="EMBL" id="PKS07352.1"/>
    </source>
</evidence>
<evidence type="ECO:0000256" key="4">
    <source>
        <dbReference type="ARBA" id="ARBA00047811"/>
    </source>
</evidence>
<dbReference type="Gene3D" id="1.10.510.10">
    <property type="entry name" value="Transferase(Phosphotransferase) domain 1"/>
    <property type="match status" value="1"/>
</dbReference>
<proteinExistence type="predicted"/>
<dbReference type="InterPro" id="IPR000719">
    <property type="entry name" value="Prot_kinase_dom"/>
</dbReference>
<comment type="catalytic activity">
    <reaction evidence="5">
        <text>L-seryl-[protein] + ATP = O-phospho-L-seryl-[protein] + ADP + H(+)</text>
        <dbReference type="Rhea" id="RHEA:17989"/>
        <dbReference type="Rhea" id="RHEA-COMP:9863"/>
        <dbReference type="Rhea" id="RHEA-COMP:11604"/>
        <dbReference type="ChEBI" id="CHEBI:15378"/>
        <dbReference type="ChEBI" id="CHEBI:29999"/>
        <dbReference type="ChEBI" id="CHEBI:30616"/>
        <dbReference type="ChEBI" id="CHEBI:83421"/>
        <dbReference type="ChEBI" id="CHEBI:456216"/>
        <dbReference type="EC" id="2.7.11.22"/>
    </reaction>
</comment>
<dbReference type="Gene3D" id="3.30.200.20">
    <property type="entry name" value="Phosphorylase Kinase, domain 1"/>
    <property type="match status" value="1"/>
</dbReference>
<comment type="catalytic activity">
    <reaction evidence="4">
        <text>L-threonyl-[protein] + ATP = O-phospho-L-threonyl-[protein] + ADP + H(+)</text>
        <dbReference type="Rhea" id="RHEA:46608"/>
        <dbReference type="Rhea" id="RHEA-COMP:11060"/>
        <dbReference type="Rhea" id="RHEA-COMP:11605"/>
        <dbReference type="ChEBI" id="CHEBI:15378"/>
        <dbReference type="ChEBI" id="CHEBI:30013"/>
        <dbReference type="ChEBI" id="CHEBI:30616"/>
        <dbReference type="ChEBI" id="CHEBI:61977"/>
        <dbReference type="ChEBI" id="CHEBI:456216"/>
        <dbReference type="EC" id="2.7.11.22"/>
    </reaction>
</comment>
<dbReference type="PANTHER" id="PTHR24056">
    <property type="entry name" value="CELL DIVISION PROTEIN KINASE"/>
    <property type="match status" value="1"/>
</dbReference>
<accession>A0A2N3N4M5</accession>
<evidence type="ECO:0000256" key="5">
    <source>
        <dbReference type="ARBA" id="ARBA00048367"/>
    </source>
</evidence>
<dbReference type="GO" id="GO:0000307">
    <property type="term" value="C:cyclin-dependent protein kinase holoenzyme complex"/>
    <property type="evidence" value="ECO:0007669"/>
    <property type="project" value="TreeGrafter"/>
</dbReference>
<dbReference type="GO" id="GO:0030332">
    <property type="term" value="F:cyclin binding"/>
    <property type="evidence" value="ECO:0007669"/>
    <property type="project" value="TreeGrafter"/>
</dbReference>
<protein>
    <recommendedName>
        <fullName evidence="1">cyclin-dependent kinase</fullName>
        <ecNumber evidence="1">2.7.11.22</ecNumber>
    </recommendedName>
</protein>
<dbReference type="AlphaFoldDB" id="A0A2N3N4M5"/>
<dbReference type="InParanoid" id="A0A2N3N4M5"/>
<dbReference type="GO" id="GO:0000082">
    <property type="term" value="P:G1/S transition of mitotic cell cycle"/>
    <property type="evidence" value="ECO:0007669"/>
    <property type="project" value="TreeGrafter"/>
</dbReference>
<dbReference type="InterPro" id="IPR050108">
    <property type="entry name" value="CDK"/>
</dbReference>
<gene>
    <name evidence="8" type="ORF">jhhlp_005954</name>
</gene>
<dbReference type="OrthoDB" id="413582at2759"/>
<sequence>MASDDWKLSMSASSRYDNIERITHTILTECPEKREIAQQEAFRIESEAFESCSTREEYDEACSLSFGPTPATIPEPPSLLFPDPGRNDTSVGFRIGPYEGCLPVGDGLTSTVYRAGSPSSTPATTRALKVIHPYQNFEPHNPQREVKILLSFDHPTIITLLESFRDQEQRLVLVFPFKPLTLANLFDSGPVTVARTRKIFRDILSALAYIHARGIIHRDIKPSAILLDSADGPAYLSDFGTAWHPEFSSSSEPPGSMILDIGTGAYRPPDALFGNKSYSTPADMWSFGVLLSESASTNTPNPTPIFESPPTHEDGSQLGLILSIFRTLGTPTPETWPEATKFRTTPFGMWRLFEVRPPELVFSGVREEFRALVAGLLKFESSERFTAEKVCPSFFHIPQYLVDCLTRNLKGT</sequence>
<dbReference type="InterPro" id="IPR011009">
    <property type="entry name" value="Kinase-like_dom_sf"/>
</dbReference>
<dbReference type="PANTHER" id="PTHR24056:SF576">
    <property type="entry name" value="SERINE_THREONINE-PROTEIN KINASE CSK1"/>
    <property type="match status" value="1"/>
</dbReference>
<dbReference type="GO" id="GO:0005634">
    <property type="term" value="C:nucleus"/>
    <property type="evidence" value="ECO:0007669"/>
    <property type="project" value="TreeGrafter"/>
</dbReference>
<dbReference type="SUPFAM" id="SSF56112">
    <property type="entry name" value="Protein kinase-like (PK-like)"/>
    <property type="match status" value="1"/>
</dbReference>
<name>A0A2N3N4M5_9PEZI</name>
<evidence type="ECO:0000313" key="9">
    <source>
        <dbReference type="Proteomes" id="UP000233524"/>
    </source>
</evidence>
<dbReference type="VEuPathDB" id="FungiDB:jhhlp_005954"/>
<comment type="caution">
    <text evidence="8">The sequence shown here is derived from an EMBL/GenBank/DDBJ whole genome shotgun (WGS) entry which is preliminary data.</text>
</comment>
<feature type="binding site" evidence="6">
    <location>
        <position position="129"/>
    </location>
    <ligand>
        <name>ATP</name>
        <dbReference type="ChEBI" id="CHEBI:30616"/>
    </ligand>
</feature>
<evidence type="ECO:0000256" key="6">
    <source>
        <dbReference type="PROSITE-ProRule" id="PRU10141"/>
    </source>
</evidence>
<evidence type="ECO:0000259" key="7">
    <source>
        <dbReference type="PROSITE" id="PS50011"/>
    </source>
</evidence>
<dbReference type="EC" id="2.7.11.22" evidence="1"/>
<dbReference type="Pfam" id="PF00069">
    <property type="entry name" value="Pkinase"/>
    <property type="match status" value="1"/>
</dbReference>
<evidence type="ECO:0000256" key="2">
    <source>
        <dbReference type="ARBA" id="ARBA00022741"/>
    </source>
</evidence>
<dbReference type="EMBL" id="NLAX01000701">
    <property type="protein sequence ID" value="PKS07352.1"/>
    <property type="molecule type" value="Genomic_DNA"/>
</dbReference>
<keyword evidence="9" id="KW-1185">Reference proteome</keyword>
<dbReference type="Proteomes" id="UP000233524">
    <property type="component" value="Unassembled WGS sequence"/>
</dbReference>
<dbReference type="InterPro" id="IPR017441">
    <property type="entry name" value="Protein_kinase_ATP_BS"/>
</dbReference>
<dbReference type="GO" id="GO:0005524">
    <property type="term" value="F:ATP binding"/>
    <property type="evidence" value="ECO:0007669"/>
    <property type="project" value="UniProtKB-UniRule"/>
</dbReference>
<organism evidence="8 9">
    <name type="scientific">Lomentospora prolificans</name>
    <dbReference type="NCBI Taxonomy" id="41688"/>
    <lineage>
        <taxon>Eukaryota</taxon>
        <taxon>Fungi</taxon>
        <taxon>Dikarya</taxon>
        <taxon>Ascomycota</taxon>
        <taxon>Pezizomycotina</taxon>
        <taxon>Sordariomycetes</taxon>
        <taxon>Hypocreomycetidae</taxon>
        <taxon>Microascales</taxon>
        <taxon>Microascaceae</taxon>
        <taxon>Lomentospora</taxon>
    </lineage>
</organism>
<keyword evidence="3 6" id="KW-0067">ATP-binding</keyword>
<dbReference type="GO" id="GO:0007165">
    <property type="term" value="P:signal transduction"/>
    <property type="evidence" value="ECO:0007669"/>
    <property type="project" value="TreeGrafter"/>
</dbReference>
<keyword evidence="2 6" id="KW-0547">Nucleotide-binding</keyword>
<feature type="domain" description="Protein kinase" evidence="7">
    <location>
        <begin position="98"/>
        <end position="395"/>
    </location>
</feature>
<dbReference type="GO" id="GO:0010468">
    <property type="term" value="P:regulation of gene expression"/>
    <property type="evidence" value="ECO:0007669"/>
    <property type="project" value="TreeGrafter"/>
</dbReference>
<evidence type="ECO:0000256" key="3">
    <source>
        <dbReference type="ARBA" id="ARBA00022840"/>
    </source>
</evidence>
<dbReference type="SMART" id="SM00220">
    <property type="entry name" value="S_TKc"/>
    <property type="match status" value="1"/>
</dbReference>